<keyword evidence="2" id="KW-1185">Reference proteome</keyword>
<gene>
    <name evidence="1" type="ORF">PENSOL_c012G00768</name>
</gene>
<evidence type="ECO:0008006" key="3">
    <source>
        <dbReference type="Google" id="ProtNLM"/>
    </source>
</evidence>
<dbReference type="Proteomes" id="UP000191612">
    <property type="component" value="Unassembled WGS sequence"/>
</dbReference>
<organism evidence="1 2">
    <name type="scientific">Penicillium solitum</name>
    <dbReference type="NCBI Taxonomy" id="60172"/>
    <lineage>
        <taxon>Eukaryota</taxon>
        <taxon>Fungi</taxon>
        <taxon>Dikarya</taxon>
        <taxon>Ascomycota</taxon>
        <taxon>Pezizomycotina</taxon>
        <taxon>Eurotiomycetes</taxon>
        <taxon>Eurotiomycetidae</taxon>
        <taxon>Eurotiales</taxon>
        <taxon>Aspergillaceae</taxon>
        <taxon>Penicillium</taxon>
    </lineage>
</organism>
<dbReference type="Gene3D" id="3.80.10.10">
    <property type="entry name" value="Ribonuclease Inhibitor"/>
    <property type="match status" value="1"/>
</dbReference>
<evidence type="ECO:0000313" key="1">
    <source>
        <dbReference type="EMBL" id="OQD97297.1"/>
    </source>
</evidence>
<evidence type="ECO:0000313" key="2">
    <source>
        <dbReference type="Proteomes" id="UP000191612"/>
    </source>
</evidence>
<protein>
    <recommendedName>
        <fullName evidence="3">F-box domain-containing protein</fullName>
    </recommendedName>
</protein>
<dbReference type="EMBL" id="MDYO01000012">
    <property type="protein sequence ID" value="OQD97297.1"/>
    <property type="molecule type" value="Genomic_DNA"/>
</dbReference>
<proteinExistence type="predicted"/>
<dbReference type="STRING" id="60172.A0A1V6R7K5"/>
<dbReference type="AlphaFoldDB" id="A0A1V6R7K5"/>
<comment type="caution">
    <text evidence="1">The sequence shown here is derived from an EMBL/GenBank/DDBJ whole genome shotgun (WGS) entry which is preliminary data.</text>
</comment>
<reference evidence="2" key="1">
    <citation type="journal article" date="2017" name="Nat. Microbiol.">
        <title>Global analysis of biosynthetic gene clusters reveals vast potential of secondary metabolite production in Penicillium species.</title>
        <authorList>
            <person name="Nielsen J.C."/>
            <person name="Grijseels S."/>
            <person name="Prigent S."/>
            <person name="Ji B."/>
            <person name="Dainat J."/>
            <person name="Nielsen K.F."/>
            <person name="Frisvad J.C."/>
            <person name="Workman M."/>
            <person name="Nielsen J."/>
        </authorList>
    </citation>
    <scope>NUCLEOTIDE SEQUENCE [LARGE SCALE GENOMIC DNA]</scope>
    <source>
        <strain evidence="2">IBT 29525</strain>
    </source>
</reference>
<accession>A0A1V6R7K5</accession>
<name>A0A1V6R7K5_9EURO</name>
<dbReference type="SUPFAM" id="SSF52047">
    <property type="entry name" value="RNI-like"/>
    <property type="match status" value="1"/>
</dbReference>
<sequence length="239" mass="26951">MESSPLTGLLACPQEIIDAILVELRPNLAGIAAVARVCHKLYSAATPGLYQSVMIWQPVNVDRFAKIIKDKPHLISFVRRLQVHYHVIPDAGENLPHIFRLLDLFGFQPTLANLVNLESLVIKAGYLPSLEKPHLFRRPEILPNLRSCVLGHDSSVWGLWEIKPVDAALFHPNLENLTLTHCAIKAHTRNRPKDSPPHSTPLKRLWFLNCRIGATSLAEIMKYLRALKNITFKCESRGI</sequence>
<dbReference type="InterPro" id="IPR032675">
    <property type="entry name" value="LRR_dom_sf"/>
</dbReference>